<keyword evidence="12" id="KW-1185">Reference proteome</keyword>
<organism evidence="11 12">
    <name type="scientific">Sphagnum troendelagicum</name>
    <dbReference type="NCBI Taxonomy" id="128251"/>
    <lineage>
        <taxon>Eukaryota</taxon>
        <taxon>Viridiplantae</taxon>
        <taxon>Streptophyta</taxon>
        <taxon>Embryophyta</taxon>
        <taxon>Bryophyta</taxon>
        <taxon>Sphagnophytina</taxon>
        <taxon>Sphagnopsida</taxon>
        <taxon>Sphagnales</taxon>
        <taxon>Sphagnaceae</taxon>
        <taxon>Sphagnum</taxon>
    </lineage>
</organism>
<proteinExistence type="inferred from homology"/>
<reference evidence="11" key="1">
    <citation type="submission" date="2024-02" db="EMBL/GenBank/DDBJ databases">
        <authorList>
            <consortium name="ELIXIR-Norway"/>
            <consortium name="Elixir Norway"/>
        </authorList>
    </citation>
    <scope>NUCLEOTIDE SEQUENCE</scope>
</reference>
<sequence>MGMLSAHLEQQIGESDTSFMMAAAAAKEVPDSSSYHSRDDSSSGGDGSSYLSNHTVILGWNTKLASLVRQLAMANHSLGGGVIAVLADKDTQQMEEEMKAHELDLMGTSVIYHTGCPLDSTSLQKVAVSEARATIILAETNDAEESDTRAVKIVRAICWTVEHDEMKGHIVVEVVDPENEAWVKQAGQDLVYTVAAHNLVGHLLVQCARQPGLAQVWEDILGFDNAEFYVKKWPELDGLPFGDVLFCFADAIPCGVKVAAMENTVVLNPDDDYILSEGDELIVLAEDDNSYFPSKSLPKIADVKLQKSKSTSNDAKKILFCGWQHDSDNIISILEDSCVPGSEVWIFSKTAEAEREMRLADKGIRPTEFENVKLVHCIGDPSNRTDLESLPLESFDSILLAPDGDNTALRTDPHPVSTLLRIRSIQSKRMSHEDVKAVQIRQGASAQSSWVQEMQQGSNQSIIISEFLNAETTKEQIAQADVPGVMVSDDMVAMILAMVAEDKKVSYILSELFAQEGHEFFFRSAEIYLRGETEELSFYDIMSRARHRKEIVLGYQHAFEDHPIMNPPDKAAIKTWYAHDGFIVLAEV</sequence>
<dbReference type="Proteomes" id="UP001497512">
    <property type="component" value="Chromosome 2"/>
</dbReference>
<dbReference type="EMBL" id="OZ019894">
    <property type="protein sequence ID" value="CAK9216317.1"/>
    <property type="molecule type" value="Genomic_DNA"/>
</dbReference>
<evidence type="ECO:0000259" key="10">
    <source>
        <dbReference type="PROSITE" id="PS51201"/>
    </source>
</evidence>
<evidence type="ECO:0000256" key="5">
    <source>
        <dbReference type="ARBA" id="ARBA00022989"/>
    </source>
</evidence>
<evidence type="ECO:0000256" key="9">
    <source>
        <dbReference type="ARBA" id="ARBA00023303"/>
    </source>
</evidence>
<dbReference type="PANTHER" id="PTHR31563:SF10">
    <property type="entry name" value="ION CHANNEL POLLUX-RELATED"/>
    <property type="match status" value="1"/>
</dbReference>
<dbReference type="PANTHER" id="PTHR31563">
    <property type="entry name" value="ION CHANNEL POLLUX-RELATED"/>
    <property type="match status" value="1"/>
</dbReference>
<evidence type="ECO:0000256" key="1">
    <source>
        <dbReference type="ARBA" id="ARBA00004232"/>
    </source>
</evidence>
<keyword evidence="5" id="KW-1133">Transmembrane helix</keyword>
<keyword evidence="7" id="KW-0472">Membrane</keyword>
<evidence type="ECO:0000313" key="11">
    <source>
        <dbReference type="EMBL" id="CAK9216317.1"/>
    </source>
</evidence>
<keyword evidence="4" id="KW-0812">Transmembrane</keyword>
<dbReference type="Pfam" id="PF22614">
    <property type="entry name" value="Slo-like_RCK"/>
    <property type="match status" value="1"/>
</dbReference>
<keyword evidence="6" id="KW-0406">Ion transport</keyword>
<evidence type="ECO:0000256" key="3">
    <source>
        <dbReference type="ARBA" id="ARBA00022448"/>
    </source>
</evidence>
<evidence type="ECO:0000256" key="8">
    <source>
        <dbReference type="ARBA" id="ARBA00023242"/>
    </source>
</evidence>
<evidence type="ECO:0000256" key="4">
    <source>
        <dbReference type="ARBA" id="ARBA00022692"/>
    </source>
</evidence>
<dbReference type="Pfam" id="PF06241">
    <property type="entry name" value="Castor_Poll_mid"/>
    <property type="match status" value="1"/>
</dbReference>
<accession>A0ABP0UAU2</accession>
<comment type="similarity">
    <text evidence="2">Belongs to the castor/pollux (TC 1.A.1.23) family.</text>
</comment>
<dbReference type="PROSITE" id="PS51201">
    <property type="entry name" value="RCK_N"/>
    <property type="match status" value="1"/>
</dbReference>
<keyword evidence="3" id="KW-0813">Transport</keyword>
<feature type="domain" description="RCK N-terminal" evidence="10">
    <location>
        <begin position="52"/>
        <end position="193"/>
    </location>
</feature>
<dbReference type="InterPro" id="IPR010420">
    <property type="entry name" value="CASTOR/POLLUX/SYM8_dom"/>
</dbReference>
<dbReference type="SUPFAM" id="SSF51735">
    <property type="entry name" value="NAD(P)-binding Rossmann-fold domains"/>
    <property type="match status" value="1"/>
</dbReference>
<dbReference type="InterPro" id="IPR044849">
    <property type="entry name" value="CASTOR/POLLUX/SYM8-like"/>
</dbReference>
<keyword evidence="9" id="KW-0407">Ion channel</keyword>
<dbReference type="InterPro" id="IPR036291">
    <property type="entry name" value="NAD(P)-bd_dom_sf"/>
</dbReference>
<dbReference type="Gene3D" id="3.40.50.720">
    <property type="entry name" value="NAD(P)-binding Rossmann-like Domain"/>
    <property type="match status" value="1"/>
</dbReference>
<evidence type="ECO:0000256" key="7">
    <source>
        <dbReference type="ARBA" id="ARBA00023136"/>
    </source>
</evidence>
<dbReference type="InterPro" id="IPR003148">
    <property type="entry name" value="RCK_N"/>
</dbReference>
<comment type="subcellular location">
    <subcellularLocation>
        <location evidence="1">Nucleus membrane</location>
        <topology evidence="1">Multi-pass membrane protein</topology>
    </subcellularLocation>
</comment>
<name>A0ABP0UAU2_9BRYO</name>
<evidence type="ECO:0000256" key="2">
    <source>
        <dbReference type="ARBA" id="ARBA00008577"/>
    </source>
</evidence>
<evidence type="ECO:0000313" key="12">
    <source>
        <dbReference type="Proteomes" id="UP001497512"/>
    </source>
</evidence>
<gene>
    <name evidence="11" type="ORF">CSSPTR1EN2_LOCUS13410</name>
</gene>
<protein>
    <recommendedName>
        <fullName evidence="10">RCK N-terminal domain-containing protein</fullName>
    </recommendedName>
</protein>
<evidence type="ECO:0000256" key="6">
    <source>
        <dbReference type="ARBA" id="ARBA00023065"/>
    </source>
</evidence>
<keyword evidence="8" id="KW-0539">Nucleus</keyword>